<sequence>MDAATPDLQAPDLWLVLDDAHPALRQRGLGPGSRWPVAPGTRLTVGLRPADHIHLPHTREALLGGQTAYVLVRRDDDRVEVQHTGHIGHFRLGGRILNNTVHPPPALAPGEAVDLLTVDGELGLRLRLQAGR</sequence>
<gene>
    <name evidence="1" type="ORF">OV079_20605</name>
</gene>
<reference evidence="1" key="1">
    <citation type="submission" date="2022-11" db="EMBL/GenBank/DDBJ databases">
        <title>Minimal conservation of predation-associated metabolite biosynthetic gene clusters underscores biosynthetic potential of Myxococcota including descriptions for ten novel species: Archangium lansinium sp. nov., Myxococcus landrumus sp. nov., Nannocystis bai.</title>
        <authorList>
            <person name="Ahearne A."/>
            <person name="Stevens C."/>
            <person name="Phillips K."/>
        </authorList>
    </citation>
    <scope>NUCLEOTIDE SEQUENCE</scope>
    <source>
        <strain evidence="1">Na p29</strain>
    </source>
</reference>
<accession>A0A9X3EPR9</accession>
<name>A0A9X3EPR9_9BACT</name>
<protein>
    <submittedName>
        <fullName evidence="1">Uncharacterized protein</fullName>
    </submittedName>
</protein>
<dbReference type="RefSeq" id="WP_267770553.1">
    <property type="nucleotide sequence ID" value="NZ_JAPNKE010000002.1"/>
</dbReference>
<evidence type="ECO:0000313" key="1">
    <source>
        <dbReference type="EMBL" id="MCY1007912.1"/>
    </source>
</evidence>
<evidence type="ECO:0000313" key="2">
    <source>
        <dbReference type="Proteomes" id="UP001150924"/>
    </source>
</evidence>
<dbReference type="Proteomes" id="UP001150924">
    <property type="component" value="Unassembled WGS sequence"/>
</dbReference>
<dbReference type="AlphaFoldDB" id="A0A9X3EPR9"/>
<organism evidence="1 2">
    <name type="scientific">Nannocystis pusilla</name>
    <dbReference type="NCBI Taxonomy" id="889268"/>
    <lineage>
        <taxon>Bacteria</taxon>
        <taxon>Pseudomonadati</taxon>
        <taxon>Myxococcota</taxon>
        <taxon>Polyangia</taxon>
        <taxon>Nannocystales</taxon>
        <taxon>Nannocystaceae</taxon>
        <taxon>Nannocystis</taxon>
    </lineage>
</organism>
<comment type="caution">
    <text evidence="1">The sequence shown here is derived from an EMBL/GenBank/DDBJ whole genome shotgun (WGS) entry which is preliminary data.</text>
</comment>
<keyword evidence="2" id="KW-1185">Reference proteome</keyword>
<dbReference type="EMBL" id="JAPNKE010000002">
    <property type="protein sequence ID" value="MCY1007912.1"/>
    <property type="molecule type" value="Genomic_DNA"/>
</dbReference>
<proteinExistence type="predicted"/>